<gene>
    <name evidence="8" type="ORF">ASN18_1401</name>
</gene>
<dbReference type="InterPro" id="IPR051198">
    <property type="entry name" value="BchE-like"/>
</dbReference>
<comment type="caution">
    <text evidence="8">The sequence shown here is derived from an EMBL/GenBank/DDBJ whole genome shotgun (WGS) entry which is preliminary data.</text>
</comment>
<keyword evidence="3" id="KW-0479">Metal-binding</keyword>
<dbReference type="PROSITE" id="PS51332">
    <property type="entry name" value="B12_BINDING"/>
    <property type="match status" value="1"/>
</dbReference>
<dbReference type="SUPFAM" id="SSF102114">
    <property type="entry name" value="Radical SAM enzymes"/>
    <property type="match status" value="1"/>
</dbReference>
<evidence type="ECO:0000259" key="7">
    <source>
        <dbReference type="PROSITE" id="PS51918"/>
    </source>
</evidence>
<dbReference type="InterPro" id="IPR006158">
    <property type="entry name" value="Cobalamin-bd"/>
</dbReference>
<evidence type="ECO:0000259" key="6">
    <source>
        <dbReference type="PROSITE" id="PS51332"/>
    </source>
</evidence>
<sequence>MKILLLNPPSPSGEKFTREGRCTQQSAIWTTLWPPVSLVYTGTLLKEHGHEVKVIDCPAEHIDFNSLPRVISAFCPDAVVWSAATPSIDSDLNLASVIKTLNPATYTIVFGTHVTVLDLSVLEHTPSLDIVVRNEPEITILETINALSSSSGLANLSAVEGITYRNRTGTITQNQPRQFIPDIDALPFPDWSLINVNSYRLPLKDKPFLMVMPQRGCHFPCTFCTSSTYYGTRLRTRRVDSIIKEMKEAAERFNIRDFFFWAETFTANPAFVRSLCNAIVDSDLRVSWVCNSRIDTVDGELLYLMRKAGCWMVSYGIESFNPEILKGVRKNIEVSRINKIISLTKEAGILASAHIIFGLPHETLRSALDTKRRVLGLDLDFAQFYCAVPFPGSALYGQALVEGWLAGAASVDFTRFRQERPVMTLNTITQSEVEAVRAQAVREFYLRPRIIFGILRLMNFRHIGKNLISALRFLRPMNKRVK</sequence>
<dbReference type="EMBL" id="LNQR01000054">
    <property type="protein sequence ID" value="KWT86929.1"/>
    <property type="molecule type" value="Genomic_DNA"/>
</dbReference>
<dbReference type="Gene3D" id="3.80.30.20">
    <property type="entry name" value="tm_1862 like domain"/>
    <property type="match status" value="1"/>
</dbReference>
<proteinExistence type="predicted"/>
<keyword evidence="2" id="KW-0949">S-adenosyl-L-methionine</keyword>
<accession>A0ABR5SFU2</accession>
<dbReference type="Gene3D" id="3.40.50.280">
    <property type="entry name" value="Cobalamin-binding domain"/>
    <property type="match status" value="1"/>
</dbReference>
<dbReference type="PANTHER" id="PTHR43409:SF16">
    <property type="entry name" value="SLR0320 PROTEIN"/>
    <property type="match status" value="1"/>
</dbReference>
<organism evidence="8 9">
    <name type="scientific">Candidatus Magnetominusculus xianensis</name>
    <dbReference type="NCBI Taxonomy" id="1748249"/>
    <lineage>
        <taxon>Bacteria</taxon>
        <taxon>Pseudomonadati</taxon>
        <taxon>Nitrospirota</taxon>
        <taxon>Nitrospiria</taxon>
        <taxon>Nitrospirales</taxon>
        <taxon>Nitrospiraceae</taxon>
        <taxon>Candidatus Magnetominusculus</taxon>
    </lineage>
</organism>
<dbReference type="Pfam" id="PF04055">
    <property type="entry name" value="Radical_SAM"/>
    <property type="match status" value="1"/>
</dbReference>
<dbReference type="PANTHER" id="PTHR43409">
    <property type="entry name" value="ANAEROBIC MAGNESIUM-PROTOPORPHYRIN IX MONOMETHYL ESTER CYCLASE-RELATED"/>
    <property type="match status" value="1"/>
</dbReference>
<reference evidence="8 9" key="1">
    <citation type="submission" date="2015-11" db="EMBL/GenBank/DDBJ databases">
        <authorList>
            <person name="Lin W."/>
        </authorList>
    </citation>
    <scope>NUCLEOTIDE SEQUENCE [LARGE SCALE GENOMIC DNA]</scope>
    <source>
        <strain evidence="8 9">HCH-1</strain>
    </source>
</reference>
<evidence type="ECO:0000313" key="9">
    <source>
        <dbReference type="Proteomes" id="UP000060487"/>
    </source>
</evidence>
<dbReference type="SFLD" id="SFLDG01123">
    <property type="entry name" value="methyltransferase_(Class_B)"/>
    <property type="match status" value="1"/>
</dbReference>
<comment type="cofactor">
    <cofactor evidence="1">
        <name>[4Fe-4S] cluster</name>
        <dbReference type="ChEBI" id="CHEBI:49883"/>
    </cofactor>
</comment>
<dbReference type="SMART" id="SM00729">
    <property type="entry name" value="Elp3"/>
    <property type="match status" value="1"/>
</dbReference>
<protein>
    <submittedName>
        <fullName evidence="8">Radical SAM domain protein</fullName>
    </submittedName>
</protein>
<dbReference type="Proteomes" id="UP000060487">
    <property type="component" value="Unassembled WGS sequence"/>
</dbReference>
<feature type="domain" description="B12-binding" evidence="6">
    <location>
        <begin position="21"/>
        <end position="154"/>
    </location>
</feature>
<dbReference type="InterPro" id="IPR023404">
    <property type="entry name" value="rSAM_horseshoe"/>
</dbReference>
<name>A0ABR5SFU2_9BACT</name>
<keyword evidence="9" id="KW-1185">Reference proteome</keyword>
<evidence type="ECO:0000256" key="2">
    <source>
        <dbReference type="ARBA" id="ARBA00022691"/>
    </source>
</evidence>
<feature type="domain" description="Radical SAM core" evidence="7">
    <location>
        <begin position="203"/>
        <end position="426"/>
    </location>
</feature>
<dbReference type="InterPro" id="IPR034466">
    <property type="entry name" value="Methyltransferase_Class_B"/>
</dbReference>
<keyword evidence="4" id="KW-0408">Iron</keyword>
<dbReference type="Pfam" id="PF02310">
    <property type="entry name" value="B12-binding"/>
    <property type="match status" value="1"/>
</dbReference>
<evidence type="ECO:0000313" key="8">
    <source>
        <dbReference type="EMBL" id="KWT86929.1"/>
    </source>
</evidence>
<dbReference type="SFLD" id="SFLDG01082">
    <property type="entry name" value="B12-binding_domain_containing"/>
    <property type="match status" value="1"/>
</dbReference>
<dbReference type="InterPro" id="IPR006638">
    <property type="entry name" value="Elp3/MiaA/NifB-like_rSAM"/>
</dbReference>
<dbReference type="RefSeq" id="WP_085052027.1">
    <property type="nucleotide sequence ID" value="NZ_LNQR01000054.1"/>
</dbReference>
<keyword evidence="5" id="KW-0411">Iron-sulfur</keyword>
<dbReference type="CDD" id="cd01335">
    <property type="entry name" value="Radical_SAM"/>
    <property type="match status" value="1"/>
</dbReference>
<dbReference type="InterPro" id="IPR058240">
    <property type="entry name" value="rSAM_sf"/>
</dbReference>
<evidence type="ECO:0000256" key="4">
    <source>
        <dbReference type="ARBA" id="ARBA00023004"/>
    </source>
</evidence>
<evidence type="ECO:0000256" key="1">
    <source>
        <dbReference type="ARBA" id="ARBA00001966"/>
    </source>
</evidence>
<dbReference type="PROSITE" id="PS51918">
    <property type="entry name" value="RADICAL_SAM"/>
    <property type="match status" value="1"/>
</dbReference>
<dbReference type="SFLD" id="SFLDS00029">
    <property type="entry name" value="Radical_SAM"/>
    <property type="match status" value="1"/>
</dbReference>
<evidence type="ECO:0000256" key="3">
    <source>
        <dbReference type="ARBA" id="ARBA00022723"/>
    </source>
</evidence>
<dbReference type="InterPro" id="IPR007197">
    <property type="entry name" value="rSAM"/>
</dbReference>
<evidence type="ECO:0000256" key="5">
    <source>
        <dbReference type="ARBA" id="ARBA00023014"/>
    </source>
</evidence>